<dbReference type="InterPro" id="IPR005025">
    <property type="entry name" value="FMN_Rdtase-like_dom"/>
</dbReference>
<protein>
    <submittedName>
        <fullName evidence="4">Flavodoxin family protein</fullName>
    </submittedName>
</protein>
<keyword evidence="1" id="KW-0285">Flavoprotein</keyword>
<dbReference type="Proteomes" id="UP001596191">
    <property type="component" value="Unassembled WGS sequence"/>
</dbReference>
<evidence type="ECO:0000256" key="2">
    <source>
        <dbReference type="ARBA" id="ARBA00022643"/>
    </source>
</evidence>
<evidence type="ECO:0000313" key="5">
    <source>
        <dbReference type="Proteomes" id="UP001596191"/>
    </source>
</evidence>
<accession>A0ABW1TQZ0</accession>
<sequence>MTTLFINGSPRKHGNTATLGTRLLRDLDHTTIHLTDYRLNFEQDQRETNRPQVDRSDDFESLMALVRANDTLVLGTPVYWYGMTGQLKVFMDRWFDSYTANFPFANKRIYLLVVGADQPETKATGITQSVRDSCEWLQMDFRGTVTVTADAADDVANLSQLPATFARIRNEIGRQLE</sequence>
<organism evidence="4 5">
    <name type="scientific">Levilactobacillus tangyuanensis</name>
    <dbReference type="NCBI Taxonomy" id="2486021"/>
    <lineage>
        <taxon>Bacteria</taxon>
        <taxon>Bacillati</taxon>
        <taxon>Bacillota</taxon>
        <taxon>Bacilli</taxon>
        <taxon>Lactobacillales</taxon>
        <taxon>Lactobacillaceae</taxon>
        <taxon>Levilactobacillus</taxon>
    </lineage>
</organism>
<dbReference type="PANTHER" id="PTHR43278:SF4">
    <property type="entry name" value="NAD(P)H-DEPENDENT FMN-CONTAINING OXIDOREDUCTASE YWQN-RELATED"/>
    <property type="match status" value="1"/>
</dbReference>
<dbReference type="PANTHER" id="PTHR43278">
    <property type="entry name" value="NAD(P)H-DEPENDENT FMN-CONTAINING OXIDOREDUCTASE YWQN-RELATED"/>
    <property type="match status" value="1"/>
</dbReference>
<feature type="domain" description="NADPH-dependent FMN reductase-like" evidence="3">
    <location>
        <begin position="1"/>
        <end position="150"/>
    </location>
</feature>
<evidence type="ECO:0000256" key="1">
    <source>
        <dbReference type="ARBA" id="ARBA00022630"/>
    </source>
</evidence>
<reference evidence="5" key="1">
    <citation type="journal article" date="2019" name="Int. J. Syst. Evol. Microbiol.">
        <title>The Global Catalogue of Microorganisms (GCM) 10K type strain sequencing project: providing services to taxonomists for standard genome sequencing and annotation.</title>
        <authorList>
            <consortium name="The Broad Institute Genomics Platform"/>
            <consortium name="The Broad Institute Genome Sequencing Center for Infectious Disease"/>
            <person name="Wu L."/>
            <person name="Ma J."/>
        </authorList>
    </citation>
    <scope>NUCLEOTIDE SEQUENCE [LARGE SCALE GENOMIC DNA]</scope>
    <source>
        <strain evidence="5">CCM 8907</strain>
    </source>
</reference>
<dbReference type="Pfam" id="PF03358">
    <property type="entry name" value="FMN_red"/>
    <property type="match status" value="1"/>
</dbReference>
<name>A0ABW1TQZ0_9LACO</name>
<dbReference type="SUPFAM" id="SSF52218">
    <property type="entry name" value="Flavoproteins"/>
    <property type="match status" value="1"/>
</dbReference>
<dbReference type="EMBL" id="JBHSSJ010000007">
    <property type="protein sequence ID" value="MFC6275183.1"/>
    <property type="molecule type" value="Genomic_DNA"/>
</dbReference>
<comment type="caution">
    <text evidence="4">The sequence shown here is derived from an EMBL/GenBank/DDBJ whole genome shotgun (WGS) entry which is preliminary data.</text>
</comment>
<dbReference type="Gene3D" id="3.40.50.360">
    <property type="match status" value="1"/>
</dbReference>
<dbReference type="RefSeq" id="WP_125641498.1">
    <property type="nucleotide sequence ID" value="NZ_JBHSSJ010000007.1"/>
</dbReference>
<gene>
    <name evidence="4" type="ORF">ACFQET_06595</name>
</gene>
<evidence type="ECO:0000259" key="3">
    <source>
        <dbReference type="Pfam" id="PF03358"/>
    </source>
</evidence>
<keyword evidence="5" id="KW-1185">Reference proteome</keyword>
<dbReference type="InterPro" id="IPR029039">
    <property type="entry name" value="Flavoprotein-like_sf"/>
</dbReference>
<dbReference type="InterPro" id="IPR051796">
    <property type="entry name" value="ISF_SsuE-like"/>
</dbReference>
<proteinExistence type="predicted"/>
<keyword evidence="2" id="KW-0288">FMN</keyword>
<evidence type="ECO:0000313" key="4">
    <source>
        <dbReference type="EMBL" id="MFC6275183.1"/>
    </source>
</evidence>